<organism evidence="1">
    <name type="scientific">Citrobacter freundii</name>
    <dbReference type="NCBI Taxonomy" id="546"/>
    <lineage>
        <taxon>Bacteria</taxon>
        <taxon>Pseudomonadati</taxon>
        <taxon>Pseudomonadota</taxon>
        <taxon>Gammaproteobacteria</taxon>
        <taxon>Enterobacterales</taxon>
        <taxon>Enterobacteriaceae</taxon>
        <taxon>Citrobacter</taxon>
        <taxon>Citrobacter freundii complex</taxon>
    </lineage>
</organism>
<evidence type="ECO:0000313" key="1">
    <source>
        <dbReference type="EMBL" id="HAT3899399.1"/>
    </source>
</evidence>
<feature type="non-terminal residue" evidence="1">
    <location>
        <position position="1"/>
    </location>
</feature>
<protein>
    <submittedName>
        <fullName evidence="1">Tail fiber assembly protein</fullName>
    </submittedName>
</protein>
<dbReference type="InterPro" id="IPR003458">
    <property type="entry name" value="Phage_T4_Gp38_tail_assem"/>
</dbReference>
<accession>A0A8H9QEL4</accession>
<comment type="caution">
    <text evidence="1">The sequence shown here is derived from an EMBL/GenBank/DDBJ whole genome shotgun (WGS) entry which is preliminary data.</text>
</comment>
<reference evidence="1" key="2">
    <citation type="submission" date="2020-09" db="EMBL/GenBank/DDBJ databases">
        <authorList>
            <consortium name="NCBI Pathogen Detection Project"/>
        </authorList>
    </citation>
    <scope>NUCLEOTIDE SEQUENCE</scope>
    <source>
        <strain evidence="1">O50</strain>
    </source>
</reference>
<name>A0A8H9QEL4_CITFR</name>
<dbReference type="Proteomes" id="UP000855471">
    <property type="component" value="Unassembled WGS sequence"/>
</dbReference>
<reference evidence="1" key="1">
    <citation type="journal article" date="2018" name="Genome Biol.">
        <title>SKESA: strategic k-mer extension for scrupulous assemblies.</title>
        <authorList>
            <person name="Souvorov A."/>
            <person name="Agarwala R."/>
            <person name="Lipman D.J."/>
        </authorList>
    </citation>
    <scope>NUCLEOTIDE SEQUENCE</scope>
    <source>
        <strain evidence="1">O50</strain>
    </source>
</reference>
<dbReference type="InterPro" id="IPR051220">
    <property type="entry name" value="TFA_Chaperone"/>
</dbReference>
<dbReference type="EMBL" id="DACSXJ010000028">
    <property type="protein sequence ID" value="HAT3899399.1"/>
    <property type="molecule type" value="Genomic_DNA"/>
</dbReference>
<gene>
    <name evidence="1" type="ORF">I9Y29_003865</name>
</gene>
<sequence length="113" mass="12620">EVVTVSDIGELAETLTLIKPLTPFDKWDGMQWVTDTDAQHASDVATADAEKQSRIDQANDYMNNKQWPGKSALGRMKDTEKGQYNLWLDYLDALEAVDTSSAPDIKWPTPPAH</sequence>
<dbReference type="PANTHER" id="PTHR34413">
    <property type="entry name" value="PROPHAGE TAIL FIBER ASSEMBLY PROTEIN HOMOLOG TFAE-RELATED-RELATED"/>
    <property type="match status" value="1"/>
</dbReference>
<dbReference type="PANTHER" id="PTHR34413:SF1">
    <property type="entry name" value="CYTOPLASMIC PROTEIN"/>
    <property type="match status" value="1"/>
</dbReference>
<dbReference type="Pfam" id="PF02413">
    <property type="entry name" value="Caudo_TAP"/>
    <property type="match status" value="1"/>
</dbReference>
<dbReference type="AlphaFoldDB" id="A0A8H9QEL4"/>
<proteinExistence type="predicted"/>